<feature type="transmembrane region" description="Helical" evidence="1">
    <location>
        <begin position="54"/>
        <end position="73"/>
    </location>
</feature>
<keyword evidence="1" id="KW-0812">Transmembrane</keyword>
<feature type="non-terminal residue" evidence="2">
    <location>
        <position position="1"/>
    </location>
</feature>
<evidence type="ECO:0000313" key="2">
    <source>
        <dbReference type="EMBL" id="GAH52576.1"/>
    </source>
</evidence>
<feature type="transmembrane region" description="Helical" evidence="1">
    <location>
        <begin position="22"/>
        <end position="42"/>
    </location>
</feature>
<proteinExistence type="predicted"/>
<dbReference type="EMBL" id="BARU01019427">
    <property type="protein sequence ID" value="GAH52576.1"/>
    <property type="molecule type" value="Genomic_DNA"/>
</dbReference>
<name>X1G3U5_9ZZZZ</name>
<evidence type="ECO:0008006" key="3">
    <source>
        <dbReference type="Google" id="ProtNLM"/>
    </source>
</evidence>
<evidence type="ECO:0000256" key="1">
    <source>
        <dbReference type="SAM" id="Phobius"/>
    </source>
</evidence>
<dbReference type="Pfam" id="PF14329">
    <property type="entry name" value="DUF4386"/>
    <property type="match status" value="1"/>
</dbReference>
<keyword evidence="1" id="KW-1133">Transmembrane helix</keyword>
<sequence>AGAADASYFQTLGTLLQEGQYWAYHLGTISFGPAAAMFYYLLYQSKLIPRFLSVWGLIGVPLWLAVSLLIMFGSITESLEIFFCLPIASNEMVLAVWLIVKGFNPSAIASGSAKTDTNKV</sequence>
<accession>X1G3U5</accession>
<feature type="transmembrane region" description="Helical" evidence="1">
    <location>
        <begin position="79"/>
        <end position="100"/>
    </location>
</feature>
<reference evidence="2" key="1">
    <citation type="journal article" date="2014" name="Front. Microbiol.">
        <title>High frequency of phylogenetically diverse reductive dehalogenase-homologous genes in deep subseafloor sedimentary metagenomes.</title>
        <authorList>
            <person name="Kawai M."/>
            <person name="Futagami T."/>
            <person name="Toyoda A."/>
            <person name="Takaki Y."/>
            <person name="Nishi S."/>
            <person name="Hori S."/>
            <person name="Arai W."/>
            <person name="Tsubouchi T."/>
            <person name="Morono Y."/>
            <person name="Uchiyama I."/>
            <person name="Ito T."/>
            <person name="Fujiyama A."/>
            <person name="Inagaki F."/>
            <person name="Takami H."/>
        </authorList>
    </citation>
    <scope>NUCLEOTIDE SEQUENCE</scope>
    <source>
        <strain evidence="2">Expedition CK06-06</strain>
    </source>
</reference>
<comment type="caution">
    <text evidence="2">The sequence shown here is derived from an EMBL/GenBank/DDBJ whole genome shotgun (WGS) entry which is preliminary data.</text>
</comment>
<dbReference type="InterPro" id="IPR025495">
    <property type="entry name" value="DUF4386"/>
</dbReference>
<keyword evidence="1" id="KW-0472">Membrane</keyword>
<protein>
    <recommendedName>
        <fullName evidence="3">DUF4386 domain-containing protein</fullName>
    </recommendedName>
</protein>
<gene>
    <name evidence="2" type="ORF">S03H2_31991</name>
</gene>
<organism evidence="2">
    <name type="scientific">marine sediment metagenome</name>
    <dbReference type="NCBI Taxonomy" id="412755"/>
    <lineage>
        <taxon>unclassified sequences</taxon>
        <taxon>metagenomes</taxon>
        <taxon>ecological metagenomes</taxon>
    </lineage>
</organism>
<dbReference type="AlphaFoldDB" id="X1G3U5"/>